<dbReference type="Proteomes" id="UP001500582">
    <property type="component" value="Unassembled WGS sequence"/>
</dbReference>
<keyword evidence="3" id="KW-1185">Reference proteome</keyword>
<dbReference type="Gene3D" id="1.20.1640.10">
    <property type="entry name" value="Multidrug efflux transporter AcrB transmembrane domain"/>
    <property type="match status" value="3"/>
</dbReference>
<proteinExistence type="predicted"/>
<feature type="transmembrane region" description="Helical" evidence="1">
    <location>
        <begin position="1054"/>
        <end position="1080"/>
    </location>
</feature>
<dbReference type="Pfam" id="PF00873">
    <property type="entry name" value="ACR_tran"/>
    <property type="match status" value="2"/>
</dbReference>
<organism evidence="2 3">
    <name type="scientific">Mucilaginibacter gynuensis</name>
    <dbReference type="NCBI Taxonomy" id="1302236"/>
    <lineage>
        <taxon>Bacteria</taxon>
        <taxon>Pseudomonadati</taxon>
        <taxon>Bacteroidota</taxon>
        <taxon>Sphingobacteriia</taxon>
        <taxon>Sphingobacteriales</taxon>
        <taxon>Sphingobacteriaceae</taxon>
        <taxon>Mucilaginibacter</taxon>
    </lineage>
</organism>
<dbReference type="Gene3D" id="3.30.70.1430">
    <property type="entry name" value="Multidrug efflux transporter AcrB pore domain"/>
    <property type="match status" value="2"/>
</dbReference>
<feature type="transmembrane region" description="Helical" evidence="1">
    <location>
        <begin position="525"/>
        <end position="547"/>
    </location>
</feature>
<accession>A0ABP8H375</accession>
<dbReference type="PANTHER" id="PTHR32063">
    <property type="match status" value="1"/>
</dbReference>
<evidence type="ECO:0000313" key="3">
    <source>
        <dbReference type="Proteomes" id="UP001500582"/>
    </source>
</evidence>
<keyword evidence="1" id="KW-0472">Membrane</keyword>
<evidence type="ECO:0000256" key="1">
    <source>
        <dbReference type="SAM" id="Phobius"/>
    </source>
</evidence>
<keyword evidence="1" id="KW-1133">Transmembrane helix</keyword>
<gene>
    <name evidence="2" type="ORF">GCM10023149_40750</name>
</gene>
<keyword evidence="1" id="KW-0812">Transmembrane</keyword>
<feature type="transmembrane region" description="Helical" evidence="1">
    <location>
        <begin position="1011"/>
        <end position="1033"/>
    </location>
</feature>
<reference evidence="3" key="1">
    <citation type="journal article" date="2019" name="Int. J. Syst. Evol. Microbiol.">
        <title>The Global Catalogue of Microorganisms (GCM) 10K type strain sequencing project: providing services to taxonomists for standard genome sequencing and annotation.</title>
        <authorList>
            <consortium name="The Broad Institute Genomics Platform"/>
            <consortium name="The Broad Institute Genome Sequencing Center for Infectious Disease"/>
            <person name="Wu L."/>
            <person name="Ma J."/>
        </authorList>
    </citation>
    <scope>NUCLEOTIDE SEQUENCE [LARGE SCALE GENOMIC DNA]</scope>
    <source>
        <strain evidence="3">JCM 17705</strain>
    </source>
</reference>
<dbReference type="PANTHER" id="PTHR32063:SF0">
    <property type="entry name" value="SWARMING MOTILITY PROTEIN SWRC"/>
    <property type="match status" value="1"/>
</dbReference>
<feature type="transmembrane region" description="Helical" evidence="1">
    <location>
        <begin position="348"/>
        <end position="366"/>
    </location>
</feature>
<dbReference type="EMBL" id="BAABFT010000013">
    <property type="protein sequence ID" value="GAA4333753.1"/>
    <property type="molecule type" value="Genomic_DNA"/>
</dbReference>
<feature type="transmembrane region" description="Helical" evidence="1">
    <location>
        <begin position="1100"/>
        <end position="1125"/>
    </location>
</feature>
<dbReference type="SUPFAM" id="SSF82693">
    <property type="entry name" value="Multidrug efflux transporter AcrB pore domain, PN1, PN2, PC1 and PC2 subdomains"/>
    <property type="match status" value="3"/>
</dbReference>
<feature type="transmembrane region" description="Helical" evidence="1">
    <location>
        <begin position="979"/>
        <end position="1005"/>
    </location>
</feature>
<dbReference type="PRINTS" id="PR00702">
    <property type="entry name" value="ACRIFLAVINRP"/>
</dbReference>
<sequence>MKDLEKTFGPSSWAIDNKTAVYVLVFIITVLGLVSYITLPKENFPDIAQSKVFVNTVYQGQSPQNIELLVTRQIEKQLKSLKGLKKVTSNSLPNVSVITAEFNANIDIRDAKQDVKEAVDKAKPDLPQNDDNLKESSISDINVADLPILYINLSGNYDLKKLKEYADNLKDEIESYKEISKVEEVGALKPEIEINVDLNKMTAAQITYQDIATAIGSENIIASAGTVKLDGVRRSIDIRQDFKDADEVAAMIIRGPTGKAVYLRDIAEVKDGSAEQESYARLKTNEQKAFKNVITLNVSKRSGENLIEASDKINELIALKRKSEFPKGLDITVTGDQSDKTRVTINDLVNTIIIGFILVTIILMFFMGTTNAVFVAMSVPLSCFIAFLVMPAIGFTLNMIVLFSFLLALGIVVDDAIVVIENTHRIFDNGKVPIKQAAKIAAGEVFLPVFSGTMTTLAPFIPLAFWNSLIGHFMFFLPITLIITLLASLLVAYIINPVFAVDFMKPHIEGEHDNPKFDKAVKKTVIYMVAIAAFCYITSIAGIKIIGMNLFGLGNFMVLAIALYLLNHFVLVRVIDRFQKNGWPKFQNWYARLLEKAVRRPWQILLGVIALFFFSIAFMVIRAPKVEFFPQADPNFVYVYITLPTGTDQAYTDKVTKVLEQRVANTVEPYKKIVSSIISNVTVGVTDPQDEDQGSYPNKGKITVAFVEFGKRDGEDTKEVMAKIRETVKGVVPGAQVSVAQENGGPPTQKDIAIEIVGDNLDSLTKTAVRLKNYIVKQNIGGIEELQPDVQDNKPQIVFKVDRERANREGINSQQITTNLLYTVLGLKAADFRNTTEDNYEINVQGSELQRYDIDAIRNLKITYRDMASGGAIRQVPISAFTEIEYKNTYSNIKHKQQRRVITLGSNVVKGFNANEINVQILRAVGNFKAPEGVVIRQAGGQEDQIEAATFLMTALGISFMLILIILMMQFNSIGKTFIIISEILFSIIGVFLGVSIFGMTITIVMTGVGIIALAGVVVRNGILLVEFTDLLLEQGMSLHDAVVEAGRTRMTPVILTATAAILGLIPLAVGFNIDFVGLFTEFKPHIHFGGDNVAFWGPLSWTMIFGLAFATIITLILVPCMYLIRTRLKDRLRGVEHDEDHQLSKEEIASLVKHDV</sequence>
<dbReference type="SUPFAM" id="SSF82714">
    <property type="entry name" value="Multidrug efflux transporter AcrB TolC docking domain, DN and DC subdomains"/>
    <property type="match status" value="2"/>
</dbReference>
<feature type="transmembrane region" description="Helical" evidence="1">
    <location>
        <begin position="948"/>
        <end position="967"/>
    </location>
</feature>
<feature type="transmembrane region" description="Helical" evidence="1">
    <location>
        <begin position="20"/>
        <end position="39"/>
    </location>
</feature>
<dbReference type="Gene3D" id="3.30.70.1320">
    <property type="entry name" value="Multidrug efflux transporter AcrB pore domain like"/>
    <property type="match status" value="1"/>
</dbReference>
<feature type="transmembrane region" description="Helical" evidence="1">
    <location>
        <begin position="553"/>
        <end position="575"/>
    </location>
</feature>
<feature type="transmembrane region" description="Helical" evidence="1">
    <location>
        <begin position="473"/>
        <end position="495"/>
    </location>
</feature>
<dbReference type="SUPFAM" id="SSF82866">
    <property type="entry name" value="Multidrug efflux transporter AcrB transmembrane domain"/>
    <property type="match status" value="2"/>
</dbReference>
<name>A0ABP8H375_9SPHI</name>
<dbReference type="InterPro" id="IPR027463">
    <property type="entry name" value="AcrB_DN_DC_subdom"/>
</dbReference>
<dbReference type="Gene3D" id="3.30.70.1440">
    <property type="entry name" value="Multidrug efflux transporter AcrB pore domain"/>
    <property type="match status" value="1"/>
</dbReference>
<dbReference type="Gene3D" id="3.30.2090.10">
    <property type="entry name" value="Multidrug efflux transporter AcrB TolC docking domain, DN and DC subdomains"/>
    <property type="match status" value="2"/>
</dbReference>
<evidence type="ECO:0000313" key="2">
    <source>
        <dbReference type="EMBL" id="GAA4333753.1"/>
    </source>
</evidence>
<feature type="transmembrane region" description="Helical" evidence="1">
    <location>
        <begin position="441"/>
        <end position="461"/>
    </location>
</feature>
<comment type="caution">
    <text evidence="2">The sequence shown here is derived from an EMBL/GenBank/DDBJ whole genome shotgun (WGS) entry which is preliminary data.</text>
</comment>
<dbReference type="RefSeq" id="WP_345213020.1">
    <property type="nucleotide sequence ID" value="NZ_BAABFT010000013.1"/>
</dbReference>
<protein>
    <submittedName>
        <fullName evidence="2">Efflux RND transporter permease subunit</fullName>
    </submittedName>
</protein>
<feature type="transmembrane region" description="Helical" evidence="1">
    <location>
        <begin position="602"/>
        <end position="621"/>
    </location>
</feature>
<dbReference type="InterPro" id="IPR001036">
    <property type="entry name" value="Acrflvin-R"/>
</dbReference>